<keyword evidence="9 11" id="KW-0472">Membrane</keyword>
<comment type="similarity">
    <text evidence="3 11">Belongs to the glycosyltransferase 7 family.</text>
</comment>
<evidence type="ECO:0000256" key="4">
    <source>
        <dbReference type="ARBA" id="ARBA00022676"/>
    </source>
</evidence>
<feature type="transmembrane region" description="Helical" evidence="11">
    <location>
        <begin position="48"/>
        <end position="65"/>
    </location>
</feature>
<keyword evidence="6 11" id="KW-0812">Transmembrane</keyword>
<dbReference type="GO" id="GO:0016020">
    <property type="term" value="C:membrane"/>
    <property type="evidence" value="ECO:0007669"/>
    <property type="project" value="UniProtKB-SubCell"/>
</dbReference>
<dbReference type="OrthoDB" id="10038994at2759"/>
<dbReference type="PANTHER" id="PTHR19300">
    <property type="entry name" value="BETA-1,4-GALACTOSYLTRANSFERASE"/>
    <property type="match status" value="1"/>
</dbReference>
<dbReference type="EC" id="2.4.1.-" evidence="11"/>
<dbReference type="Pfam" id="PF13733">
    <property type="entry name" value="Glyco_transf_7N"/>
    <property type="match status" value="1"/>
</dbReference>
<evidence type="ECO:0000259" key="13">
    <source>
        <dbReference type="Pfam" id="PF13733"/>
    </source>
</evidence>
<keyword evidence="5 11" id="KW-0808">Transferase</keyword>
<keyword evidence="8 11" id="KW-1133">Transmembrane helix</keyword>
<proteinExistence type="inferred from homology"/>
<evidence type="ECO:0000256" key="9">
    <source>
        <dbReference type="ARBA" id="ARBA00023136"/>
    </source>
</evidence>
<evidence type="ECO:0000256" key="8">
    <source>
        <dbReference type="ARBA" id="ARBA00022989"/>
    </source>
</evidence>
<sequence>MIDCKEKDRRPCSFNNDRGFDCFIIHESTPKEHLGCFVHFTRYTYRRWLLLLFVLFMVEWCYLYFSPYSKDLHKLSYANMSTNNHNVSREADLVYKYPLKNSSEVLMDYKHGYNSSFYWFMSMKHLFKNIGEEETRKYCESAPSCQLNESSLGPILVDKTVPDVTWIEAENTDVSPGGYYAPVDCRATQRVAVIVPYRNRQMNLAVFLRYLHPILKKQLLEYRIFVIEQFGIEQFNKGTLYNIAFLESQRFGSWDCLIFHDVDLIPEDERISYTCMQYPTHMSPSVESQNYILAYNTLFGGVTSLMPEHYIAVNGYSNFYWSWGAEDDDMYVRLQSAELPMLRYNSTIARFAALPHERNREGKHRYFFLDLSKLRYRIEGLRSTKYKLLSVTKRKLYTHILADVNPVKMRVAIKSLMRQLAKLFGNNFTYSSVEYRGGEGYREQRPFRKCMV</sequence>
<evidence type="ECO:0000313" key="15">
    <source>
        <dbReference type="Proteomes" id="UP001154114"/>
    </source>
</evidence>
<evidence type="ECO:0000313" key="14">
    <source>
        <dbReference type="EMBL" id="CAH0589186.1"/>
    </source>
</evidence>
<dbReference type="Proteomes" id="UP001154114">
    <property type="component" value="Chromosome 17"/>
</dbReference>
<comment type="cofactor">
    <cofactor evidence="11">
        <name>Mn(2+)</name>
        <dbReference type="ChEBI" id="CHEBI:29035"/>
    </cofactor>
</comment>
<dbReference type="GO" id="GO:0046872">
    <property type="term" value="F:metal ion binding"/>
    <property type="evidence" value="ECO:0007669"/>
    <property type="project" value="UniProtKB-UniRule"/>
</dbReference>
<evidence type="ECO:0000256" key="11">
    <source>
        <dbReference type="RuleBase" id="RU368121"/>
    </source>
</evidence>
<comment type="function">
    <text evidence="11">Catalyzes the transfer of galactose onto proteins or lipids.</text>
</comment>
<dbReference type="InterPro" id="IPR029044">
    <property type="entry name" value="Nucleotide-diphossugar_trans"/>
</dbReference>
<keyword evidence="11" id="KW-0464">Manganese</keyword>
<comment type="pathway">
    <text evidence="2 11">Protein modification; protein glycosylation.</text>
</comment>
<protein>
    <recommendedName>
        <fullName evidence="11">Beta-1,4-N-acetylgalactosaminyltransferase</fullName>
        <ecNumber evidence="11">2.4.1.-</ecNumber>
    </recommendedName>
    <alternativeName>
        <fullName evidence="11">Beta-4-GalNAcT</fullName>
    </alternativeName>
</protein>
<evidence type="ECO:0000256" key="2">
    <source>
        <dbReference type="ARBA" id="ARBA00004922"/>
    </source>
</evidence>
<organism evidence="14 15">
    <name type="scientific">Chrysodeixis includens</name>
    <name type="common">Soybean looper</name>
    <name type="synonym">Pseudoplusia includens</name>
    <dbReference type="NCBI Taxonomy" id="689277"/>
    <lineage>
        <taxon>Eukaryota</taxon>
        <taxon>Metazoa</taxon>
        <taxon>Ecdysozoa</taxon>
        <taxon>Arthropoda</taxon>
        <taxon>Hexapoda</taxon>
        <taxon>Insecta</taxon>
        <taxon>Pterygota</taxon>
        <taxon>Neoptera</taxon>
        <taxon>Endopterygota</taxon>
        <taxon>Lepidoptera</taxon>
        <taxon>Glossata</taxon>
        <taxon>Ditrysia</taxon>
        <taxon>Noctuoidea</taxon>
        <taxon>Noctuidae</taxon>
        <taxon>Plusiinae</taxon>
        <taxon>Chrysodeixis</taxon>
    </lineage>
</organism>
<accession>A0A9P0BRF8</accession>
<keyword evidence="7 11" id="KW-0735">Signal-anchor</keyword>
<comment type="subcellular location">
    <subcellularLocation>
        <location evidence="1 11">Membrane</location>
        <topology evidence="1 11">Single-pass type II membrane protein</topology>
    </subcellularLocation>
</comment>
<dbReference type="GO" id="GO:0005794">
    <property type="term" value="C:Golgi apparatus"/>
    <property type="evidence" value="ECO:0007669"/>
    <property type="project" value="TreeGrafter"/>
</dbReference>
<evidence type="ECO:0000256" key="10">
    <source>
        <dbReference type="ARBA" id="ARBA00023180"/>
    </source>
</evidence>
<keyword evidence="4 11" id="KW-0328">Glycosyltransferase</keyword>
<dbReference type="PANTHER" id="PTHR19300:SF57">
    <property type="entry name" value="BETA-1,4-N-ACETYLGALACTOSAMINYLTRANSFERASE"/>
    <property type="match status" value="1"/>
</dbReference>
<evidence type="ECO:0000256" key="3">
    <source>
        <dbReference type="ARBA" id="ARBA00005735"/>
    </source>
</evidence>
<evidence type="ECO:0000256" key="1">
    <source>
        <dbReference type="ARBA" id="ARBA00004606"/>
    </source>
</evidence>
<gene>
    <name evidence="14" type="ORF">CINC_LOCUS4377</name>
</gene>
<dbReference type="GO" id="GO:0033842">
    <property type="term" value="F:N-acetyl-beta-glucosaminyl-derivative 4-beta-N-acetylgalactosaminyltransferase activity"/>
    <property type="evidence" value="ECO:0007669"/>
    <property type="project" value="TreeGrafter"/>
</dbReference>
<evidence type="ECO:0000256" key="7">
    <source>
        <dbReference type="ARBA" id="ARBA00022968"/>
    </source>
</evidence>
<name>A0A9P0BRF8_CHRIL</name>
<dbReference type="Pfam" id="PF02709">
    <property type="entry name" value="Glyco_transf_7C"/>
    <property type="match status" value="1"/>
</dbReference>
<dbReference type="GO" id="GO:0008378">
    <property type="term" value="F:galactosyltransferase activity"/>
    <property type="evidence" value="ECO:0007669"/>
    <property type="project" value="TreeGrafter"/>
</dbReference>
<dbReference type="InterPro" id="IPR003859">
    <property type="entry name" value="Galactosyl_T"/>
</dbReference>
<dbReference type="InterPro" id="IPR027791">
    <property type="entry name" value="Galactosyl_T_C"/>
</dbReference>
<evidence type="ECO:0000256" key="6">
    <source>
        <dbReference type="ARBA" id="ARBA00022692"/>
    </source>
</evidence>
<keyword evidence="11" id="KW-0479">Metal-binding</keyword>
<keyword evidence="10 11" id="KW-0325">Glycoprotein</keyword>
<dbReference type="Gene3D" id="3.90.550.10">
    <property type="entry name" value="Spore Coat Polysaccharide Biosynthesis Protein SpsA, Chain A"/>
    <property type="match status" value="1"/>
</dbReference>
<dbReference type="AlphaFoldDB" id="A0A9P0BRF8"/>
<evidence type="ECO:0000259" key="12">
    <source>
        <dbReference type="Pfam" id="PF02709"/>
    </source>
</evidence>
<evidence type="ECO:0000256" key="5">
    <source>
        <dbReference type="ARBA" id="ARBA00022679"/>
    </source>
</evidence>
<feature type="domain" description="Galactosyltransferase N-terminal" evidence="13">
    <location>
        <begin position="151"/>
        <end position="275"/>
    </location>
</feature>
<dbReference type="EMBL" id="LR824020">
    <property type="protein sequence ID" value="CAH0589186.1"/>
    <property type="molecule type" value="Genomic_DNA"/>
</dbReference>
<dbReference type="PRINTS" id="PR02050">
    <property type="entry name" value="B14GALTRFASE"/>
</dbReference>
<dbReference type="SUPFAM" id="SSF53448">
    <property type="entry name" value="Nucleotide-diphospho-sugar transferases"/>
    <property type="match status" value="1"/>
</dbReference>
<feature type="domain" description="Galactosyltransferase C-terminal" evidence="12">
    <location>
        <begin position="281"/>
        <end position="357"/>
    </location>
</feature>
<keyword evidence="15" id="KW-1185">Reference proteome</keyword>
<dbReference type="InterPro" id="IPR027995">
    <property type="entry name" value="Galactosyl_T_N"/>
</dbReference>
<dbReference type="GO" id="GO:0006688">
    <property type="term" value="P:glycosphingolipid biosynthetic process"/>
    <property type="evidence" value="ECO:0007669"/>
    <property type="project" value="TreeGrafter"/>
</dbReference>
<reference evidence="14" key="1">
    <citation type="submission" date="2021-12" db="EMBL/GenBank/DDBJ databases">
        <authorList>
            <person name="King R."/>
        </authorList>
    </citation>
    <scope>NUCLEOTIDE SEQUENCE</scope>
</reference>
<dbReference type="GO" id="GO:0005975">
    <property type="term" value="P:carbohydrate metabolic process"/>
    <property type="evidence" value="ECO:0007669"/>
    <property type="project" value="InterPro"/>
</dbReference>